<name>A0A2N9I281_FAGSY</name>
<dbReference type="AlphaFoldDB" id="A0A2N9I281"/>
<accession>A0A2N9I281</accession>
<dbReference type="PANTHER" id="PTHR46496:SF6">
    <property type="entry name" value="ZEAXANTHIN EPOXIDASE, CHLOROPLASTIC-LIKE ISOFORM X1"/>
    <property type="match status" value="1"/>
</dbReference>
<dbReference type="PRINTS" id="PR00420">
    <property type="entry name" value="RNGMNOXGNASE"/>
</dbReference>
<gene>
    <name evidence="2" type="ORF">FSB_LOCUS48038</name>
</gene>
<sequence>MASLLHLNPCNQNQTCTKILHLRAKKGNKRSCFVRCGGGNNDLTSDEKNGEGRKRLRILIAGGGIGGLVLALAAKHRGFEVKVFEKDLSAVRGEGRHRGPIQLLSSALAVLQEIDENVAQQIMKAGCVTGNRINGLADGVSGEWFTKLDLFTPAVRRGLPITQVICRMELQDILVNAVGSEIVTNKSKVVDFMEDPNKVTAILEDGQQYDGDILVGADGIWSKVRSKLFGEQEANYSSYTCYSGLTNFVPPYIDTVGYRVFLGLNQYFVASDVGNGKMQWETPEHMILRRDIYDRDMIYCWGIGRVTLLGDAAHPMQPNFGQGGCMAIEDCYQLILELDKFAKSGSDVQESYEIVSTLRRYEKNRMFRVSTVHAASRMASKMIDTYQPLHGICNWPSVFFFATIPDLDDSRTWVGHKDEKKRMETNTTNLGQFH</sequence>
<protein>
    <recommendedName>
        <fullName evidence="1">FAD-binding domain-containing protein</fullName>
    </recommendedName>
</protein>
<feature type="domain" description="FAD-binding" evidence="1">
    <location>
        <begin position="57"/>
        <end position="250"/>
    </location>
</feature>
<dbReference type="Gene3D" id="3.50.50.60">
    <property type="entry name" value="FAD/NAD(P)-binding domain"/>
    <property type="match status" value="1"/>
</dbReference>
<dbReference type="Pfam" id="PF01494">
    <property type="entry name" value="FAD_binding_3"/>
    <property type="match status" value="2"/>
</dbReference>
<dbReference type="EMBL" id="OIVN01004957">
    <property type="protein sequence ID" value="SPD20156.1"/>
    <property type="molecule type" value="Genomic_DNA"/>
</dbReference>
<dbReference type="GO" id="GO:0071949">
    <property type="term" value="F:FAD binding"/>
    <property type="evidence" value="ECO:0007669"/>
    <property type="project" value="InterPro"/>
</dbReference>
<feature type="domain" description="FAD-binding" evidence="1">
    <location>
        <begin position="301"/>
        <end position="348"/>
    </location>
</feature>
<proteinExistence type="predicted"/>
<reference evidence="2" key="1">
    <citation type="submission" date="2018-02" db="EMBL/GenBank/DDBJ databases">
        <authorList>
            <person name="Cohen D.B."/>
            <person name="Kent A.D."/>
        </authorList>
    </citation>
    <scope>NUCLEOTIDE SEQUENCE</scope>
</reference>
<evidence type="ECO:0000313" key="2">
    <source>
        <dbReference type="EMBL" id="SPD20156.1"/>
    </source>
</evidence>
<evidence type="ECO:0000259" key="1">
    <source>
        <dbReference type="Pfam" id="PF01494"/>
    </source>
</evidence>
<dbReference type="PANTHER" id="PTHR46496">
    <property type="match status" value="1"/>
</dbReference>
<dbReference type="InterPro" id="IPR002938">
    <property type="entry name" value="FAD-bd"/>
</dbReference>
<dbReference type="InterPro" id="IPR036188">
    <property type="entry name" value="FAD/NAD-bd_sf"/>
</dbReference>
<dbReference type="SUPFAM" id="SSF51905">
    <property type="entry name" value="FAD/NAD(P)-binding domain"/>
    <property type="match status" value="1"/>
</dbReference>
<organism evidence="2">
    <name type="scientific">Fagus sylvatica</name>
    <name type="common">Beechnut</name>
    <dbReference type="NCBI Taxonomy" id="28930"/>
    <lineage>
        <taxon>Eukaryota</taxon>
        <taxon>Viridiplantae</taxon>
        <taxon>Streptophyta</taxon>
        <taxon>Embryophyta</taxon>
        <taxon>Tracheophyta</taxon>
        <taxon>Spermatophyta</taxon>
        <taxon>Magnoliopsida</taxon>
        <taxon>eudicotyledons</taxon>
        <taxon>Gunneridae</taxon>
        <taxon>Pentapetalae</taxon>
        <taxon>rosids</taxon>
        <taxon>fabids</taxon>
        <taxon>Fagales</taxon>
        <taxon>Fagaceae</taxon>
        <taxon>Fagus</taxon>
    </lineage>
</organism>